<reference evidence="1" key="1">
    <citation type="journal article" date="2014" name="Int. J. Syst. Evol. Microbiol.">
        <title>Complete genome sequence of Corynebacterium casei LMG S-19264T (=DSM 44701T), isolated from a smear-ripened cheese.</title>
        <authorList>
            <consortium name="US DOE Joint Genome Institute (JGI-PGF)"/>
            <person name="Walter F."/>
            <person name="Albersmeier A."/>
            <person name="Kalinowski J."/>
            <person name="Ruckert C."/>
        </authorList>
    </citation>
    <scope>NUCLEOTIDE SEQUENCE</scope>
    <source>
        <strain evidence="1">CGMCC 1.8984</strain>
    </source>
</reference>
<reference evidence="1" key="2">
    <citation type="submission" date="2020-09" db="EMBL/GenBank/DDBJ databases">
        <authorList>
            <person name="Sun Q."/>
            <person name="Zhou Y."/>
        </authorList>
    </citation>
    <scope>NUCLEOTIDE SEQUENCE</scope>
    <source>
        <strain evidence="1">CGMCC 1.8984</strain>
    </source>
</reference>
<dbReference type="Proteomes" id="UP000636956">
    <property type="component" value="Unassembled WGS sequence"/>
</dbReference>
<evidence type="ECO:0000313" key="1">
    <source>
        <dbReference type="EMBL" id="GGJ94342.1"/>
    </source>
</evidence>
<protein>
    <submittedName>
        <fullName evidence="1">Uncharacterized protein</fullName>
    </submittedName>
</protein>
<dbReference type="AlphaFoldDB" id="A0A917PVU7"/>
<organism evidence="1 2">
    <name type="scientific">Agromyces bauzanensis</name>
    <dbReference type="NCBI Taxonomy" id="1308924"/>
    <lineage>
        <taxon>Bacteria</taxon>
        <taxon>Bacillati</taxon>
        <taxon>Actinomycetota</taxon>
        <taxon>Actinomycetes</taxon>
        <taxon>Micrococcales</taxon>
        <taxon>Microbacteriaceae</taxon>
        <taxon>Agromyces</taxon>
    </lineage>
</organism>
<name>A0A917PVU7_9MICO</name>
<keyword evidence="2" id="KW-1185">Reference proteome</keyword>
<gene>
    <name evidence="1" type="ORF">GCM10011372_35810</name>
</gene>
<dbReference type="RefSeq" id="WP_188744763.1">
    <property type="nucleotide sequence ID" value="NZ_BAABFW010000008.1"/>
</dbReference>
<proteinExistence type="predicted"/>
<sequence>MTRDKNPNGIPDLIAVVATNGRQGYVHRAELEEADGTAAAREFTSPEDAIRWQEERAGKTFTVPVYEADGTTQIGEFVIESGTPAVVGPG</sequence>
<accession>A0A917PVU7</accession>
<dbReference type="EMBL" id="BMMD01000041">
    <property type="protein sequence ID" value="GGJ94342.1"/>
    <property type="molecule type" value="Genomic_DNA"/>
</dbReference>
<evidence type="ECO:0000313" key="2">
    <source>
        <dbReference type="Proteomes" id="UP000636956"/>
    </source>
</evidence>
<comment type="caution">
    <text evidence="1">The sequence shown here is derived from an EMBL/GenBank/DDBJ whole genome shotgun (WGS) entry which is preliminary data.</text>
</comment>